<evidence type="ECO:0000313" key="17">
    <source>
        <dbReference type="EMBL" id="HGK28000.1"/>
    </source>
</evidence>
<dbReference type="InterPro" id="IPR004619">
    <property type="entry name" value="Type_III_PanK"/>
</dbReference>
<comment type="function">
    <text evidence="16">Catalyzes the phosphorylation of pantothenate (Pan), the first step in CoA biosynthesis.</text>
</comment>
<dbReference type="GO" id="GO:0004594">
    <property type="term" value="F:pantothenate kinase activity"/>
    <property type="evidence" value="ECO:0007669"/>
    <property type="project" value="UniProtKB-UniRule"/>
</dbReference>
<evidence type="ECO:0000256" key="10">
    <source>
        <dbReference type="ARBA" id="ARBA00022777"/>
    </source>
</evidence>
<evidence type="ECO:0000256" key="11">
    <source>
        <dbReference type="ARBA" id="ARBA00022840"/>
    </source>
</evidence>
<sequence>MTLVVLVGNSNTRVALFSGRRLIGKRVIATARIHRHPACILALTSAHQPATDSALASVVPALTRPVARILARNTDKPPLVVDARTRTGLSFRYNRRQLGVDRVCTAVGAIQRYQRDTIVVDFGTATTINIITAAGVFLGGTILPGAEMMLRALAHDTARLPAVSFIPRHRAIGHDTSGAIRSGVFHLLAGGVARIIDRIRSETGRDWLIVATGGGAGIFRRHIPAVTRIDPDIAVRGLAALLQINRRESAPHQKHSYRRSA</sequence>
<evidence type="ECO:0000256" key="7">
    <source>
        <dbReference type="ARBA" id="ARBA00022490"/>
    </source>
</evidence>
<comment type="subcellular location">
    <subcellularLocation>
        <location evidence="3 16">Cytoplasm</location>
    </subcellularLocation>
</comment>
<protein>
    <recommendedName>
        <fullName evidence="15 16">Type III pantothenate kinase</fullName>
        <ecNumber evidence="6 16">2.7.1.33</ecNumber>
    </recommendedName>
    <alternativeName>
        <fullName evidence="16">PanK-III</fullName>
    </alternativeName>
    <alternativeName>
        <fullName evidence="16">Pantothenic acid kinase</fullName>
    </alternativeName>
</protein>
<dbReference type="AlphaFoldDB" id="A0A7C4GG68"/>
<keyword evidence="11 16" id="KW-0067">ATP-binding</keyword>
<dbReference type="NCBIfam" id="TIGR00671">
    <property type="entry name" value="baf"/>
    <property type="match status" value="1"/>
</dbReference>
<dbReference type="EC" id="2.7.1.33" evidence="6 16"/>
<comment type="cofactor">
    <cofactor evidence="16">
        <name>NH4(+)</name>
        <dbReference type="ChEBI" id="CHEBI:28938"/>
    </cofactor>
    <cofactor evidence="16">
        <name>K(+)</name>
        <dbReference type="ChEBI" id="CHEBI:29103"/>
    </cofactor>
    <text evidence="16">A monovalent cation. Ammonium or potassium.</text>
</comment>
<comment type="similarity">
    <text evidence="14 16">Belongs to the type III pantothenate kinase family.</text>
</comment>
<organism evidence="17">
    <name type="scientific">candidate division WOR-3 bacterium</name>
    <dbReference type="NCBI Taxonomy" id="2052148"/>
    <lineage>
        <taxon>Bacteria</taxon>
        <taxon>Bacteria division WOR-3</taxon>
    </lineage>
</organism>
<keyword evidence="10 16" id="KW-0418">Kinase</keyword>
<dbReference type="Gene3D" id="3.30.420.40">
    <property type="match status" value="2"/>
</dbReference>
<feature type="binding site" evidence="16">
    <location>
        <begin position="6"/>
        <end position="13"/>
    </location>
    <ligand>
        <name>ATP</name>
        <dbReference type="ChEBI" id="CHEBI:30616"/>
    </ligand>
</feature>
<accession>A0A7C4GG68</accession>
<comment type="catalytic activity">
    <reaction evidence="1 16">
        <text>(R)-pantothenate + ATP = (R)-4'-phosphopantothenate + ADP + H(+)</text>
        <dbReference type="Rhea" id="RHEA:16373"/>
        <dbReference type="ChEBI" id="CHEBI:10986"/>
        <dbReference type="ChEBI" id="CHEBI:15378"/>
        <dbReference type="ChEBI" id="CHEBI:29032"/>
        <dbReference type="ChEBI" id="CHEBI:30616"/>
        <dbReference type="ChEBI" id="CHEBI:456216"/>
        <dbReference type="EC" id="2.7.1.33"/>
    </reaction>
</comment>
<keyword evidence="9 16" id="KW-0547">Nucleotide-binding</keyword>
<reference evidence="17" key="1">
    <citation type="journal article" date="2020" name="mSystems">
        <title>Genome- and Community-Level Interaction Insights into Carbon Utilization and Element Cycling Functions of Hydrothermarchaeota in Hydrothermal Sediment.</title>
        <authorList>
            <person name="Zhou Z."/>
            <person name="Liu Y."/>
            <person name="Xu W."/>
            <person name="Pan J."/>
            <person name="Luo Z.H."/>
            <person name="Li M."/>
        </authorList>
    </citation>
    <scope>NUCLEOTIDE SEQUENCE [LARGE SCALE GENOMIC DNA]</scope>
    <source>
        <strain evidence="17">SpSt-488</strain>
    </source>
</reference>
<feature type="binding site" evidence="16">
    <location>
        <position position="121"/>
    </location>
    <ligand>
        <name>K(+)</name>
        <dbReference type="ChEBI" id="CHEBI:29103"/>
    </ligand>
</feature>
<dbReference type="CDD" id="cd24015">
    <property type="entry name" value="ASKHA_NBD_PanK-III"/>
    <property type="match status" value="1"/>
</dbReference>
<dbReference type="GO" id="GO:0005524">
    <property type="term" value="F:ATP binding"/>
    <property type="evidence" value="ECO:0007669"/>
    <property type="project" value="UniProtKB-UniRule"/>
</dbReference>
<evidence type="ECO:0000256" key="9">
    <source>
        <dbReference type="ARBA" id="ARBA00022741"/>
    </source>
</evidence>
<gene>
    <name evidence="16" type="primary">coaX</name>
    <name evidence="17" type="ORF">ENS41_03505</name>
</gene>
<feature type="binding site" evidence="16">
    <location>
        <position position="93"/>
    </location>
    <ligand>
        <name>substrate</name>
    </ligand>
</feature>
<evidence type="ECO:0000256" key="4">
    <source>
        <dbReference type="ARBA" id="ARBA00005225"/>
    </source>
</evidence>
<comment type="subunit">
    <text evidence="5 16">Homodimer.</text>
</comment>
<evidence type="ECO:0000256" key="14">
    <source>
        <dbReference type="ARBA" id="ARBA00038036"/>
    </source>
</evidence>
<dbReference type="SUPFAM" id="SSF53067">
    <property type="entry name" value="Actin-like ATPase domain"/>
    <property type="match status" value="2"/>
</dbReference>
<proteinExistence type="inferred from homology"/>
<comment type="pathway">
    <text evidence="4 16">Cofactor biosynthesis; coenzyme A biosynthesis; CoA from (R)-pantothenate: step 1/5.</text>
</comment>
<evidence type="ECO:0000256" key="1">
    <source>
        <dbReference type="ARBA" id="ARBA00001206"/>
    </source>
</evidence>
<keyword evidence="7 16" id="KW-0963">Cytoplasm</keyword>
<feature type="binding site" evidence="16">
    <location>
        <position position="124"/>
    </location>
    <ligand>
        <name>ATP</name>
        <dbReference type="ChEBI" id="CHEBI:30616"/>
    </ligand>
</feature>
<evidence type="ECO:0000256" key="5">
    <source>
        <dbReference type="ARBA" id="ARBA00011738"/>
    </source>
</evidence>
<dbReference type="UniPathway" id="UPA00241">
    <property type="reaction ID" value="UER00352"/>
</dbReference>
<evidence type="ECO:0000256" key="6">
    <source>
        <dbReference type="ARBA" id="ARBA00012102"/>
    </source>
</evidence>
<feature type="active site" description="Proton acceptor" evidence="16">
    <location>
        <position position="101"/>
    </location>
</feature>
<evidence type="ECO:0000256" key="16">
    <source>
        <dbReference type="HAMAP-Rule" id="MF_01274"/>
    </source>
</evidence>
<keyword evidence="13 16" id="KW-0173">Coenzyme A biosynthesis</keyword>
<keyword evidence="8 16" id="KW-0808">Transferase</keyword>
<keyword evidence="12 16" id="KW-0630">Potassium</keyword>
<keyword evidence="16" id="KW-0479">Metal-binding</keyword>
<evidence type="ECO:0000256" key="15">
    <source>
        <dbReference type="ARBA" id="ARBA00040883"/>
    </source>
</evidence>
<name>A0A7C4GG68_UNCW3</name>
<evidence type="ECO:0000256" key="12">
    <source>
        <dbReference type="ARBA" id="ARBA00022958"/>
    </source>
</evidence>
<dbReference type="InterPro" id="IPR043129">
    <property type="entry name" value="ATPase_NBD"/>
</dbReference>
<dbReference type="PANTHER" id="PTHR34265:SF1">
    <property type="entry name" value="TYPE III PANTOTHENATE KINASE"/>
    <property type="match status" value="1"/>
</dbReference>
<evidence type="ECO:0000256" key="3">
    <source>
        <dbReference type="ARBA" id="ARBA00004496"/>
    </source>
</evidence>
<feature type="binding site" evidence="16">
    <location>
        <begin position="99"/>
        <end position="102"/>
    </location>
    <ligand>
        <name>substrate</name>
    </ligand>
</feature>
<evidence type="ECO:0000256" key="2">
    <source>
        <dbReference type="ARBA" id="ARBA00001958"/>
    </source>
</evidence>
<evidence type="ECO:0000256" key="13">
    <source>
        <dbReference type="ARBA" id="ARBA00022993"/>
    </source>
</evidence>
<dbReference type="HAMAP" id="MF_01274">
    <property type="entry name" value="Pantothen_kinase_3"/>
    <property type="match status" value="1"/>
</dbReference>
<dbReference type="GO" id="GO:0015937">
    <property type="term" value="P:coenzyme A biosynthetic process"/>
    <property type="evidence" value="ECO:0007669"/>
    <property type="project" value="UniProtKB-UniRule"/>
</dbReference>
<dbReference type="Pfam" id="PF03309">
    <property type="entry name" value="Pan_kinase"/>
    <property type="match status" value="1"/>
</dbReference>
<dbReference type="PANTHER" id="PTHR34265">
    <property type="entry name" value="TYPE III PANTOTHENATE KINASE"/>
    <property type="match status" value="1"/>
</dbReference>
<comment type="cofactor">
    <cofactor evidence="2">
        <name>K(+)</name>
        <dbReference type="ChEBI" id="CHEBI:29103"/>
    </cofactor>
</comment>
<comment type="caution">
    <text evidence="17">The sequence shown here is derived from an EMBL/GenBank/DDBJ whole genome shotgun (WGS) entry which is preliminary data.</text>
</comment>
<feature type="binding site" evidence="16">
    <location>
        <position position="176"/>
    </location>
    <ligand>
        <name>substrate</name>
    </ligand>
</feature>
<evidence type="ECO:0000256" key="8">
    <source>
        <dbReference type="ARBA" id="ARBA00022679"/>
    </source>
</evidence>
<dbReference type="GO" id="GO:0046872">
    <property type="term" value="F:metal ion binding"/>
    <property type="evidence" value="ECO:0007669"/>
    <property type="project" value="UniProtKB-KW"/>
</dbReference>
<dbReference type="GO" id="GO:0005737">
    <property type="term" value="C:cytoplasm"/>
    <property type="evidence" value="ECO:0007669"/>
    <property type="project" value="UniProtKB-SubCell"/>
</dbReference>
<dbReference type="EMBL" id="DSUT01000070">
    <property type="protein sequence ID" value="HGK28000.1"/>
    <property type="molecule type" value="Genomic_DNA"/>
</dbReference>